<evidence type="ECO:0000313" key="2">
    <source>
        <dbReference type="EMBL" id="PIR97045.1"/>
    </source>
</evidence>
<proteinExistence type="predicted"/>
<keyword evidence="1" id="KW-0472">Membrane</keyword>
<sequence>MKKNIWALPLVIFMLGGSYFLYRAWQNSIGTIFDRDVIGTWVLFLSAIFAIDIFVFRIVKDKSGGKKAGKVLIWLFVILFVLVLILRRYI</sequence>
<protein>
    <submittedName>
        <fullName evidence="2">Uncharacterized protein</fullName>
    </submittedName>
</protein>
<feature type="transmembrane region" description="Helical" evidence="1">
    <location>
        <begin position="37"/>
        <end position="59"/>
    </location>
</feature>
<reference evidence="3" key="1">
    <citation type="submission" date="2017-09" db="EMBL/GenBank/DDBJ databases">
        <title>Depth-based differentiation of microbial function through sediment-hosted aquifers and enrichment of novel symbionts in the deep terrestrial subsurface.</title>
        <authorList>
            <person name="Probst A.J."/>
            <person name="Ladd B."/>
            <person name="Jarett J.K."/>
            <person name="Geller-Mcgrath D.E."/>
            <person name="Sieber C.M.K."/>
            <person name="Emerson J.B."/>
            <person name="Anantharaman K."/>
            <person name="Thomas B.C."/>
            <person name="Malmstrom R."/>
            <person name="Stieglmeier M."/>
            <person name="Klingl A."/>
            <person name="Woyke T."/>
            <person name="Ryan C.M."/>
            <person name="Banfield J.F."/>
        </authorList>
    </citation>
    <scope>NUCLEOTIDE SEQUENCE [LARGE SCALE GENOMIC DNA]</scope>
</reference>
<dbReference type="EMBL" id="PFAJ01000046">
    <property type="protein sequence ID" value="PIR97045.1"/>
    <property type="molecule type" value="Genomic_DNA"/>
</dbReference>
<dbReference type="Proteomes" id="UP000230557">
    <property type="component" value="Unassembled WGS sequence"/>
</dbReference>
<name>A0A2H0VD81_9BACT</name>
<accession>A0A2H0VD81</accession>
<gene>
    <name evidence="2" type="ORF">COT91_03440</name>
</gene>
<evidence type="ECO:0000256" key="1">
    <source>
        <dbReference type="SAM" id="Phobius"/>
    </source>
</evidence>
<dbReference type="AlphaFoldDB" id="A0A2H0VD81"/>
<evidence type="ECO:0000313" key="3">
    <source>
        <dbReference type="Proteomes" id="UP000230557"/>
    </source>
</evidence>
<keyword evidence="1" id="KW-0812">Transmembrane</keyword>
<keyword evidence="1" id="KW-1133">Transmembrane helix</keyword>
<organism evidence="2 3">
    <name type="scientific">Candidatus Doudnabacteria bacterium CG10_big_fil_rev_8_21_14_0_10_41_10</name>
    <dbReference type="NCBI Taxonomy" id="1974551"/>
    <lineage>
        <taxon>Bacteria</taxon>
        <taxon>Candidatus Doudnaibacteriota</taxon>
    </lineage>
</organism>
<feature type="transmembrane region" description="Helical" evidence="1">
    <location>
        <begin position="7"/>
        <end position="25"/>
    </location>
</feature>
<comment type="caution">
    <text evidence="2">The sequence shown here is derived from an EMBL/GenBank/DDBJ whole genome shotgun (WGS) entry which is preliminary data.</text>
</comment>
<feature type="transmembrane region" description="Helical" evidence="1">
    <location>
        <begin position="71"/>
        <end position="89"/>
    </location>
</feature>